<name>A0ABS9BGB4_9BACT</name>
<dbReference type="SUPFAM" id="SSF51206">
    <property type="entry name" value="cAMP-binding domain-like"/>
    <property type="match status" value="1"/>
</dbReference>
<evidence type="ECO:0000259" key="1">
    <source>
        <dbReference type="PROSITE" id="PS50042"/>
    </source>
</evidence>
<dbReference type="InterPro" id="IPR000595">
    <property type="entry name" value="cNMP-bd_dom"/>
</dbReference>
<dbReference type="EMBL" id="JAKEVY010000002">
    <property type="protein sequence ID" value="MCF1714601.1"/>
    <property type="molecule type" value="Genomic_DNA"/>
</dbReference>
<evidence type="ECO:0000313" key="3">
    <source>
        <dbReference type="Proteomes" id="UP001200145"/>
    </source>
</evidence>
<dbReference type="CDD" id="cd00038">
    <property type="entry name" value="CAP_ED"/>
    <property type="match status" value="1"/>
</dbReference>
<feature type="domain" description="Cyclic nucleotide-binding" evidence="1">
    <location>
        <begin position="25"/>
        <end position="120"/>
    </location>
</feature>
<proteinExistence type="predicted"/>
<organism evidence="2 3">
    <name type="scientific">Flavihumibacter fluminis</name>
    <dbReference type="NCBI Taxonomy" id="2909236"/>
    <lineage>
        <taxon>Bacteria</taxon>
        <taxon>Pseudomonadati</taxon>
        <taxon>Bacteroidota</taxon>
        <taxon>Chitinophagia</taxon>
        <taxon>Chitinophagales</taxon>
        <taxon>Chitinophagaceae</taxon>
        <taxon>Flavihumibacter</taxon>
    </lineage>
</organism>
<dbReference type="Proteomes" id="UP001200145">
    <property type="component" value="Unassembled WGS sequence"/>
</dbReference>
<dbReference type="InterPro" id="IPR014710">
    <property type="entry name" value="RmlC-like_jellyroll"/>
</dbReference>
<dbReference type="Pfam" id="PF00027">
    <property type="entry name" value="cNMP_binding"/>
    <property type="match status" value="1"/>
</dbReference>
<dbReference type="RefSeq" id="WP_234865417.1">
    <property type="nucleotide sequence ID" value="NZ_JAKEVY010000002.1"/>
</dbReference>
<dbReference type="InterPro" id="IPR018490">
    <property type="entry name" value="cNMP-bd_dom_sf"/>
</dbReference>
<protein>
    <submittedName>
        <fullName evidence="2">Crp/Fnr family transcriptional regulator</fullName>
    </submittedName>
</protein>
<comment type="caution">
    <text evidence="2">The sequence shown here is derived from an EMBL/GenBank/DDBJ whole genome shotgun (WGS) entry which is preliminary data.</text>
</comment>
<reference evidence="2 3" key="1">
    <citation type="submission" date="2022-01" db="EMBL/GenBank/DDBJ databases">
        <title>Flavihumibacter sp. nov., isolated from sediment of a river.</title>
        <authorList>
            <person name="Liu H."/>
        </authorList>
    </citation>
    <scope>NUCLEOTIDE SEQUENCE [LARGE SCALE GENOMIC DNA]</scope>
    <source>
        <strain evidence="2 3">RY-1</strain>
    </source>
</reference>
<gene>
    <name evidence="2" type="ORF">L0U88_08190</name>
</gene>
<keyword evidence="3" id="KW-1185">Reference proteome</keyword>
<dbReference type="PROSITE" id="PS50042">
    <property type="entry name" value="CNMP_BINDING_3"/>
    <property type="match status" value="1"/>
</dbReference>
<evidence type="ECO:0000313" key="2">
    <source>
        <dbReference type="EMBL" id="MCF1714601.1"/>
    </source>
</evidence>
<sequence>MVNQSAPDISHLVQLLGSLHPLTPEIIDFLKQKATTKTVRKGKMLLRSGEVCHHLYFISKGAIRGFIKEDDKDITTWISIDNEIVTSISGLNDQAPSNENIQAIEHSELLVISHADLETLYRNYLEFNIVGRKLLQRYYQDAEGRAFVARIPGTDHKYQYFVEHYPHLINRVPIKYIASFLGVTLETLSRVRKRLSV</sequence>
<dbReference type="Gene3D" id="2.60.120.10">
    <property type="entry name" value="Jelly Rolls"/>
    <property type="match status" value="1"/>
</dbReference>
<accession>A0ABS9BGB4</accession>